<proteinExistence type="inferred from homology"/>
<feature type="region of interest" description="Disordered" evidence="3">
    <location>
        <begin position="1"/>
        <end position="21"/>
    </location>
</feature>
<dbReference type="GO" id="GO:0005789">
    <property type="term" value="C:endoplasmic reticulum membrane"/>
    <property type="evidence" value="ECO:0007669"/>
    <property type="project" value="UniProtKB-SubCell"/>
</dbReference>
<comment type="subcellular location">
    <subcellularLocation>
        <location evidence="2">Endoplasmic reticulum membrane</location>
        <topology evidence="2">Multi-pass membrane protein</topology>
    </subcellularLocation>
</comment>
<organism evidence="5 6">
    <name type="scientific">Fundulus heteroclitus</name>
    <name type="common">Killifish</name>
    <name type="synonym">Mummichog</name>
    <dbReference type="NCBI Taxonomy" id="8078"/>
    <lineage>
        <taxon>Eukaryota</taxon>
        <taxon>Metazoa</taxon>
        <taxon>Chordata</taxon>
        <taxon>Craniata</taxon>
        <taxon>Vertebrata</taxon>
        <taxon>Euteleostomi</taxon>
        <taxon>Actinopterygii</taxon>
        <taxon>Neopterygii</taxon>
        <taxon>Teleostei</taxon>
        <taxon>Neoteleostei</taxon>
        <taxon>Acanthomorphata</taxon>
        <taxon>Ovalentaria</taxon>
        <taxon>Atherinomorphae</taxon>
        <taxon>Cyprinodontiformes</taxon>
        <taxon>Fundulidae</taxon>
        <taxon>Fundulus</taxon>
    </lineage>
</organism>
<reference evidence="5" key="2">
    <citation type="submission" date="2025-09" db="UniProtKB">
        <authorList>
            <consortium name="Ensembl"/>
        </authorList>
    </citation>
    <scope>IDENTIFICATION</scope>
</reference>
<dbReference type="GO" id="GO:0050709">
    <property type="term" value="P:negative regulation of protein secretion"/>
    <property type="evidence" value="ECO:0007669"/>
    <property type="project" value="UniProtKB-UniRule"/>
</dbReference>
<feature type="compositionally biased region" description="Basic residues" evidence="3">
    <location>
        <begin position="151"/>
        <end position="162"/>
    </location>
</feature>
<evidence type="ECO:0000313" key="5">
    <source>
        <dbReference type="Ensembl" id="ENSFHEP00000015798.1"/>
    </source>
</evidence>
<dbReference type="AlphaFoldDB" id="A0A3Q2PQA3"/>
<dbReference type="GO" id="GO:0042058">
    <property type="term" value="P:regulation of epidermal growth factor receptor signaling pathway"/>
    <property type="evidence" value="ECO:0007669"/>
    <property type="project" value="UniProtKB-UniRule"/>
</dbReference>
<dbReference type="InterPro" id="IPR051512">
    <property type="entry name" value="Inactive_Rhomboid"/>
</dbReference>
<evidence type="ECO:0000256" key="1">
    <source>
        <dbReference type="ARBA" id="ARBA00009045"/>
    </source>
</evidence>
<evidence type="ECO:0000259" key="4">
    <source>
        <dbReference type="Pfam" id="PF12595"/>
    </source>
</evidence>
<comment type="function">
    <text evidence="2">Regulates ADAM17 protease, a sheddase of the epidermal growth factor (EGF) receptor ligands and TNF, thereby plays a role in sleep, cell survival, proliferation, migration and inflammation. Does not exhibit any protease activity on its own.</text>
</comment>
<feature type="compositionally biased region" description="Polar residues" evidence="3">
    <location>
        <begin position="133"/>
        <end position="142"/>
    </location>
</feature>
<name>A0A3Q2PQA3_FUNHE</name>
<feature type="domain" description="Inactive rhomboid protein 1/2 N-terminal" evidence="4">
    <location>
        <begin position="95"/>
        <end position="154"/>
    </location>
</feature>
<keyword evidence="6" id="KW-1185">Reference proteome</keyword>
<keyword evidence="2" id="KW-0256">Endoplasmic reticulum</keyword>
<accession>A0A3Q2PQA3</accession>
<dbReference type="PANTHER" id="PTHR45965">
    <property type="entry name" value="INACTIVE RHOMBOID PROTEIN"/>
    <property type="match status" value="1"/>
</dbReference>
<dbReference type="Ensembl" id="ENSFHET00000024005.1">
    <property type="protein sequence ID" value="ENSFHEP00000015798.1"/>
    <property type="gene ID" value="ENSFHEG00000017438.1"/>
</dbReference>
<evidence type="ECO:0000256" key="2">
    <source>
        <dbReference type="RuleBase" id="RU369051"/>
    </source>
</evidence>
<dbReference type="STRING" id="8078.ENSFHEP00000015798"/>
<sequence length="162" mass="18398">MEVEDMDETGSRTNSFQRKKPPWLKLDIPTIQLTADDAAQASQPVKRVRSVSMPGENPHTHIAALETSNNYLKPPVERIPFMQSVKRGTADWFGVSKDGDSSQRWRRRSLQHCSQLYGGLKAQVMRDMELHSQDNLSLASTETPPPLYLPPHHHHYGMQRVG</sequence>
<evidence type="ECO:0000313" key="6">
    <source>
        <dbReference type="Proteomes" id="UP000265000"/>
    </source>
</evidence>
<dbReference type="GeneTree" id="ENSGT00940000156278"/>
<dbReference type="InterPro" id="IPR022241">
    <property type="entry name" value="iRhom1_2_N"/>
</dbReference>
<dbReference type="Proteomes" id="UP000265000">
    <property type="component" value="Unplaced"/>
</dbReference>
<dbReference type="Pfam" id="PF12595">
    <property type="entry name" value="iRhom1-2_N"/>
    <property type="match status" value="1"/>
</dbReference>
<reference evidence="5" key="1">
    <citation type="submission" date="2025-08" db="UniProtKB">
        <authorList>
            <consortium name="Ensembl"/>
        </authorList>
    </citation>
    <scope>IDENTIFICATION</scope>
</reference>
<protein>
    <recommendedName>
        <fullName evidence="2">Inactive rhomboid protein</fullName>
        <shortName evidence="2">iRhom</shortName>
    </recommendedName>
    <alternativeName>
        <fullName evidence="2">Rhomboid family member</fullName>
    </alternativeName>
    <alternativeName>
        <fullName evidence="2">Rhomboid veinlet-like protein</fullName>
    </alternativeName>
</protein>
<comment type="similarity">
    <text evidence="1 2">Belongs to the peptidase S54 family.</text>
</comment>
<dbReference type="PANTHER" id="PTHR45965:SF4">
    <property type="entry name" value="INACTIVE RHOMBOID PROTEIN 1"/>
    <property type="match status" value="1"/>
</dbReference>
<feature type="region of interest" description="Disordered" evidence="3">
    <location>
        <begin position="133"/>
        <end position="162"/>
    </location>
</feature>
<evidence type="ECO:0000256" key="3">
    <source>
        <dbReference type="SAM" id="MobiDB-lite"/>
    </source>
</evidence>